<dbReference type="Proteomes" id="UP000660885">
    <property type="component" value="Unassembled WGS sequence"/>
</dbReference>
<evidence type="ECO:0000259" key="3">
    <source>
        <dbReference type="PROSITE" id="PS51898"/>
    </source>
</evidence>
<dbReference type="CDD" id="cd00397">
    <property type="entry name" value="DNA_BRE_C"/>
    <property type="match status" value="1"/>
</dbReference>
<evidence type="ECO:0000313" key="5">
    <source>
        <dbReference type="Proteomes" id="UP000660885"/>
    </source>
</evidence>
<dbReference type="InterPro" id="IPR011010">
    <property type="entry name" value="DNA_brk_join_enz"/>
</dbReference>
<feature type="region of interest" description="Disordered" evidence="2">
    <location>
        <begin position="354"/>
        <end position="375"/>
    </location>
</feature>
<comment type="caution">
    <text evidence="4">The sequence shown here is derived from an EMBL/GenBank/DDBJ whole genome shotgun (WGS) entry which is preliminary data.</text>
</comment>
<reference evidence="4 5" key="1">
    <citation type="submission" date="2021-01" db="EMBL/GenBank/DDBJ databases">
        <title>Belnapia mucosa sp. nov. and Belnapia arida sp. nov., isolated from the Tabernas Desert (Almeria, Spain).</title>
        <authorList>
            <person name="Molina-Menor E."/>
            <person name="Vidal-Verdu A."/>
            <person name="Calonge A."/>
            <person name="Satari L."/>
            <person name="Pereto J."/>
            <person name="Porcar M."/>
        </authorList>
    </citation>
    <scope>NUCLEOTIDE SEQUENCE [LARGE SCALE GENOMIC DNA]</scope>
    <source>
        <strain evidence="4 5">T18</strain>
    </source>
</reference>
<dbReference type="InterPro" id="IPR002104">
    <property type="entry name" value="Integrase_catalytic"/>
</dbReference>
<dbReference type="Gene3D" id="1.10.443.10">
    <property type="entry name" value="Intergrase catalytic core"/>
    <property type="match status" value="1"/>
</dbReference>
<dbReference type="Pfam" id="PF00589">
    <property type="entry name" value="Phage_integrase"/>
    <property type="match status" value="1"/>
</dbReference>
<evidence type="ECO:0000256" key="1">
    <source>
        <dbReference type="ARBA" id="ARBA00023172"/>
    </source>
</evidence>
<evidence type="ECO:0000313" key="4">
    <source>
        <dbReference type="EMBL" id="MBL6078185.1"/>
    </source>
</evidence>
<keyword evidence="1" id="KW-0233">DNA recombination</keyword>
<gene>
    <name evidence="4" type="ORF">JMJ56_09225</name>
</gene>
<dbReference type="InterPro" id="IPR013762">
    <property type="entry name" value="Integrase-like_cat_sf"/>
</dbReference>
<feature type="domain" description="Tyr recombinase" evidence="3">
    <location>
        <begin position="179"/>
        <end position="396"/>
    </location>
</feature>
<proteinExistence type="predicted"/>
<keyword evidence="5" id="KW-1185">Reference proteome</keyword>
<feature type="compositionally biased region" description="Basic and acidic residues" evidence="2">
    <location>
        <begin position="354"/>
        <end position="366"/>
    </location>
</feature>
<protein>
    <submittedName>
        <fullName evidence="4">Site-specific integrase</fullName>
    </submittedName>
</protein>
<sequence length="415" mass="47582">MPFLVTRVDGLPLEAVIDWIIAQRRTYKQARTLEADLENLQYLYLWADAENIDLSARVVSGRFFTDEELRSLLRFSGWRLWRALEEIAENRFLTGRCPLPSRPTRVDVLRRPPDYVGLSVKRNRLQTIHAFLEFNSGGYEKRMAVHAGHDTRAAYASQRLSCLKRIASEYKEIPVGTDVPRKGISEAHQLQLRAVIEPDHPDNPWEPAVRVRNRLIVLMLLDLGIRRGELLVIRTQDLTFTASRCAVAVHRRPDDPLDPRTTQPATKTFPRQLSAGGRLSGLLHEYITEIRRKLPGARRHPFLLVNSRAGGPLSVSSVNKLFSALRKRVTGLPAELTPHAMRHTWNDRFSEQAERKGLAPEREEKLRKHQMGWSPRSQMAGRYTRRYVEREGNKLSVEMQEGLGALLSVLTKEEE</sequence>
<accession>A0ABS1U0H9</accession>
<organism evidence="4 5">
    <name type="scientific">Belnapia arida</name>
    <dbReference type="NCBI Taxonomy" id="2804533"/>
    <lineage>
        <taxon>Bacteria</taxon>
        <taxon>Pseudomonadati</taxon>
        <taxon>Pseudomonadota</taxon>
        <taxon>Alphaproteobacteria</taxon>
        <taxon>Acetobacterales</taxon>
        <taxon>Roseomonadaceae</taxon>
        <taxon>Belnapia</taxon>
    </lineage>
</organism>
<dbReference type="SUPFAM" id="SSF56349">
    <property type="entry name" value="DNA breaking-rejoining enzymes"/>
    <property type="match status" value="1"/>
</dbReference>
<dbReference type="EMBL" id="JAETWB010000002">
    <property type="protein sequence ID" value="MBL6078185.1"/>
    <property type="molecule type" value="Genomic_DNA"/>
</dbReference>
<dbReference type="PROSITE" id="PS51898">
    <property type="entry name" value="TYR_RECOMBINASE"/>
    <property type="match status" value="1"/>
</dbReference>
<name>A0ABS1U0H9_9PROT</name>
<evidence type="ECO:0000256" key="2">
    <source>
        <dbReference type="SAM" id="MobiDB-lite"/>
    </source>
</evidence>